<evidence type="ECO:0000313" key="4">
    <source>
        <dbReference type="Proteomes" id="UP001150062"/>
    </source>
</evidence>
<keyword evidence="1" id="KW-0812">Transmembrane</keyword>
<feature type="transmembrane region" description="Helical" evidence="1">
    <location>
        <begin position="148"/>
        <end position="170"/>
    </location>
</feature>
<name>A0ABQ8XNA4_9EUKA</name>
<keyword evidence="1" id="KW-1133">Transmembrane helix</keyword>
<dbReference type="Proteomes" id="UP001150062">
    <property type="component" value="Unassembled WGS sequence"/>
</dbReference>
<accession>A0ABQ8XNA4</accession>
<dbReference type="InterPro" id="IPR052728">
    <property type="entry name" value="O2_lipid_transport_reg"/>
</dbReference>
<comment type="caution">
    <text evidence="3">The sequence shown here is derived from an EMBL/GenBank/DDBJ whole genome shotgun (WGS) entry which is preliminary data.</text>
</comment>
<feature type="transmembrane region" description="Helical" evidence="1">
    <location>
        <begin position="220"/>
        <end position="238"/>
    </location>
</feature>
<feature type="domain" description="Acyltransferase 3" evidence="2">
    <location>
        <begin position="9"/>
        <end position="392"/>
    </location>
</feature>
<gene>
    <name evidence="3" type="ORF">M0813_00731</name>
</gene>
<keyword evidence="1" id="KW-0472">Membrane</keyword>
<feature type="transmembrane region" description="Helical" evidence="1">
    <location>
        <begin position="303"/>
        <end position="323"/>
    </location>
</feature>
<dbReference type="PANTHER" id="PTHR11161">
    <property type="entry name" value="O-ACYLTRANSFERASE"/>
    <property type="match status" value="1"/>
</dbReference>
<organism evidence="3 4">
    <name type="scientific">Anaeramoeba flamelloides</name>
    <dbReference type="NCBI Taxonomy" id="1746091"/>
    <lineage>
        <taxon>Eukaryota</taxon>
        <taxon>Metamonada</taxon>
        <taxon>Anaeramoebidae</taxon>
        <taxon>Anaeramoeba</taxon>
    </lineage>
</organism>
<proteinExistence type="predicted"/>
<dbReference type="InterPro" id="IPR002656">
    <property type="entry name" value="Acyl_transf_3_dom"/>
</dbReference>
<evidence type="ECO:0000256" key="1">
    <source>
        <dbReference type="SAM" id="Phobius"/>
    </source>
</evidence>
<feature type="transmembrane region" description="Helical" evidence="1">
    <location>
        <begin position="375"/>
        <end position="397"/>
    </location>
</feature>
<protein>
    <submittedName>
        <fullName evidence="3">O-acyltransferase</fullName>
    </submittedName>
</protein>
<reference evidence="3" key="1">
    <citation type="submission" date="2022-08" db="EMBL/GenBank/DDBJ databases">
        <title>Novel sulfate-reducing endosymbionts in the free-living metamonad Anaeramoeba.</title>
        <authorList>
            <person name="Jerlstrom-Hultqvist J."/>
            <person name="Cepicka I."/>
            <person name="Gallot-Lavallee L."/>
            <person name="Salas-Leiva D."/>
            <person name="Curtis B.A."/>
            <person name="Zahonova K."/>
            <person name="Pipaliya S."/>
            <person name="Dacks J."/>
            <person name="Roger A.J."/>
        </authorList>
    </citation>
    <scope>NUCLEOTIDE SEQUENCE</scope>
    <source>
        <strain evidence="3">Schooner1</strain>
    </source>
</reference>
<dbReference type="PANTHER" id="PTHR11161:SF0">
    <property type="entry name" value="O-ACYLTRANSFERASE LIKE PROTEIN"/>
    <property type="match status" value="1"/>
</dbReference>
<keyword evidence="4" id="KW-1185">Reference proteome</keyword>
<evidence type="ECO:0000313" key="3">
    <source>
        <dbReference type="EMBL" id="KAJ6234097.1"/>
    </source>
</evidence>
<sequence length="431" mass="50664">MILHLGDNAVDSFFVLSGFLCYRKLLFFSEKEDQEEKEEKEEKETNEKKHTFSSFKFAKGLLIRRYLRLYPLIYVLSFLKILELLPQKKLIESIPAFLLCYFGLNDLHISINPPVGQSWSSAVELKSYAILILFRRWLFKKKNQLRNLLILLTTSLVVLFAVVLSVKTILDYNVPYKLFDEEYYNFLQYDPETKELNIKMEMTEEVKIIIRNTLASYYGFHIRFPNILAGCLLAYVQYKTDLAQRLKSNFLLKTILYLFGLFSFLFVYVFKYTGWFIDYVPQANQEIGVLYYTLYRLIYFNRFLSSVGFAILLFMIINKISIIDTIISKFLSSSIWVPFSKLSYSVYLAQITTVFLGILQFRGTIGNEIIQLNQFFKFLMQSVITTYIASLVLYIFVERPFCILSPRVTGTSDQKNANLEKKDFTKEKKVK</sequence>
<feature type="transmembrane region" description="Helical" evidence="1">
    <location>
        <begin position="250"/>
        <end position="270"/>
    </location>
</feature>
<feature type="transmembrane region" description="Helical" evidence="1">
    <location>
        <begin position="344"/>
        <end position="363"/>
    </location>
</feature>
<evidence type="ECO:0000259" key="2">
    <source>
        <dbReference type="Pfam" id="PF01757"/>
    </source>
</evidence>
<dbReference type="EMBL" id="JAOAOG010000272">
    <property type="protein sequence ID" value="KAJ6234097.1"/>
    <property type="molecule type" value="Genomic_DNA"/>
</dbReference>
<dbReference type="Pfam" id="PF01757">
    <property type="entry name" value="Acyl_transf_3"/>
    <property type="match status" value="1"/>
</dbReference>